<keyword evidence="4 5" id="KW-0472">Membrane</keyword>
<proteinExistence type="predicted"/>
<comment type="subcellular location">
    <subcellularLocation>
        <location evidence="1">Membrane</location>
        <topology evidence="1">Multi-pass membrane protein</topology>
    </subcellularLocation>
</comment>
<evidence type="ECO:0000256" key="2">
    <source>
        <dbReference type="ARBA" id="ARBA00022692"/>
    </source>
</evidence>
<name>A0A3B1CTC1_9ZZZZ</name>
<gene>
    <name evidence="7" type="ORF">MNBD_IGNAVI01-2405</name>
</gene>
<dbReference type="EMBL" id="UOGD01000374">
    <property type="protein sequence ID" value="VAX27228.1"/>
    <property type="molecule type" value="Genomic_DNA"/>
</dbReference>
<feature type="transmembrane region" description="Helical" evidence="5">
    <location>
        <begin position="292"/>
        <end position="317"/>
    </location>
</feature>
<feature type="transmembrane region" description="Helical" evidence="5">
    <location>
        <begin position="145"/>
        <end position="164"/>
    </location>
</feature>
<feature type="transmembrane region" description="Helical" evidence="5">
    <location>
        <begin position="359"/>
        <end position="382"/>
    </location>
</feature>
<dbReference type="PROSITE" id="PS50850">
    <property type="entry name" value="MFS"/>
    <property type="match status" value="1"/>
</dbReference>
<dbReference type="PANTHER" id="PTHR23530:SF1">
    <property type="entry name" value="PERMEASE, MAJOR FACILITATOR SUPERFAMILY-RELATED"/>
    <property type="match status" value="1"/>
</dbReference>
<dbReference type="InterPro" id="IPR036259">
    <property type="entry name" value="MFS_trans_sf"/>
</dbReference>
<protein>
    <recommendedName>
        <fullName evidence="6">Major facilitator superfamily (MFS) profile domain-containing protein</fullName>
    </recommendedName>
</protein>
<reference evidence="7" key="1">
    <citation type="submission" date="2018-06" db="EMBL/GenBank/DDBJ databases">
        <authorList>
            <person name="Zhirakovskaya E."/>
        </authorList>
    </citation>
    <scope>NUCLEOTIDE SEQUENCE</scope>
</reference>
<keyword evidence="3 5" id="KW-1133">Transmembrane helix</keyword>
<feature type="transmembrane region" description="Helical" evidence="5">
    <location>
        <begin position="323"/>
        <end position="339"/>
    </location>
</feature>
<dbReference type="Gene3D" id="1.20.1250.20">
    <property type="entry name" value="MFS general substrate transporter like domains"/>
    <property type="match status" value="1"/>
</dbReference>
<evidence type="ECO:0000256" key="1">
    <source>
        <dbReference type="ARBA" id="ARBA00004141"/>
    </source>
</evidence>
<dbReference type="AlphaFoldDB" id="A0A3B1CTC1"/>
<dbReference type="PROSITE" id="PS00216">
    <property type="entry name" value="SUGAR_TRANSPORT_1"/>
    <property type="match status" value="1"/>
</dbReference>
<feature type="transmembrane region" description="Helical" evidence="5">
    <location>
        <begin position="171"/>
        <end position="192"/>
    </location>
</feature>
<dbReference type="InterPro" id="IPR020846">
    <property type="entry name" value="MFS_dom"/>
</dbReference>
<dbReference type="GO" id="GO:0022857">
    <property type="term" value="F:transmembrane transporter activity"/>
    <property type="evidence" value="ECO:0007669"/>
    <property type="project" value="InterPro"/>
</dbReference>
<sequence>MTVKNDNIKKDKQYYKFCLYGFLKNLRFFDPFLILFFVSKGLSFFEIGVLYAVREISINIFEIPSGVFADALGRRKTLAFSFLIYIIAFIIFYLGYDFPLFILAMIMYALGDAARSGVNKAMIIEYLKRTDQLQYKVTYYGHTRSWSQIGSAISSLAGGVLVFYQQNLDTIFLFSIIPYIMDFFNVLSYPAYLDEGIKKSQSFYDRIKLTTSTFLDVIKNGELFKVLVNVSIYSGYYKSIKDFIQPFLKSLLVQLPILLFLTEYQKMGLFLGLVYFIIFLNNSIAARKASQIAGYFSTLIKFLNYSLFVGIAFGLISGLMMEYMPSVWVVLLFIIVLFIENARKPSGVALITEKSYEKVNASVISVSSQLASIFSALFVMVIGYFADLIGVGISIAVMSFFILLLFPLIKLKK</sequence>
<dbReference type="GO" id="GO:0016020">
    <property type="term" value="C:membrane"/>
    <property type="evidence" value="ECO:0007669"/>
    <property type="project" value="UniProtKB-SubCell"/>
</dbReference>
<feature type="domain" description="Major facilitator superfamily (MFS) profile" evidence="6">
    <location>
        <begin position="1"/>
        <end position="413"/>
    </location>
</feature>
<feature type="transmembrane region" description="Helical" evidence="5">
    <location>
        <begin position="32"/>
        <end position="53"/>
    </location>
</feature>
<evidence type="ECO:0000259" key="6">
    <source>
        <dbReference type="PROSITE" id="PS50850"/>
    </source>
</evidence>
<feature type="transmembrane region" description="Helical" evidence="5">
    <location>
        <begin position="388"/>
        <end position="409"/>
    </location>
</feature>
<evidence type="ECO:0000256" key="4">
    <source>
        <dbReference type="ARBA" id="ARBA00023136"/>
    </source>
</evidence>
<dbReference type="SUPFAM" id="SSF103473">
    <property type="entry name" value="MFS general substrate transporter"/>
    <property type="match status" value="1"/>
</dbReference>
<feature type="transmembrane region" description="Helical" evidence="5">
    <location>
        <begin position="82"/>
        <end position="110"/>
    </location>
</feature>
<keyword evidence="2 5" id="KW-0812">Transmembrane</keyword>
<evidence type="ECO:0000313" key="7">
    <source>
        <dbReference type="EMBL" id="VAX27228.1"/>
    </source>
</evidence>
<dbReference type="InterPro" id="IPR011701">
    <property type="entry name" value="MFS"/>
</dbReference>
<dbReference type="PANTHER" id="PTHR23530">
    <property type="entry name" value="TRANSPORT PROTEIN-RELATED"/>
    <property type="match status" value="1"/>
</dbReference>
<feature type="transmembrane region" description="Helical" evidence="5">
    <location>
        <begin position="257"/>
        <end position="280"/>
    </location>
</feature>
<evidence type="ECO:0000256" key="5">
    <source>
        <dbReference type="SAM" id="Phobius"/>
    </source>
</evidence>
<accession>A0A3B1CTC1</accession>
<evidence type="ECO:0000256" key="3">
    <source>
        <dbReference type="ARBA" id="ARBA00022989"/>
    </source>
</evidence>
<dbReference type="InterPro" id="IPR053160">
    <property type="entry name" value="MFS_DHA3_Transporter"/>
</dbReference>
<dbReference type="InterPro" id="IPR005829">
    <property type="entry name" value="Sugar_transporter_CS"/>
</dbReference>
<dbReference type="Pfam" id="PF07690">
    <property type="entry name" value="MFS_1"/>
    <property type="match status" value="1"/>
</dbReference>
<organism evidence="7">
    <name type="scientific">hydrothermal vent metagenome</name>
    <dbReference type="NCBI Taxonomy" id="652676"/>
    <lineage>
        <taxon>unclassified sequences</taxon>
        <taxon>metagenomes</taxon>
        <taxon>ecological metagenomes</taxon>
    </lineage>
</organism>